<name>A0A8I0EVM3_9ACTN</name>
<dbReference type="InterPro" id="IPR042271">
    <property type="entry name" value="Zinicin_2_N"/>
</dbReference>
<evidence type="ECO:0000313" key="2">
    <source>
        <dbReference type="EMBL" id="MBC9226443.1"/>
    </source>
</evidence>
<dbReference type="InterPro" id="IPR018766">
    <property type="entry name" value="Zinicin_2"/>
</dbReference>
<gene>
    <name evidence="2" type="ORF">IBG24_08950</name>
</gene>
<keyword evidence="2" id="KW-0645">Protease</keyword>
<accession>A0A8I0EVM3</accession>
<dbReference type="AlphaFoldDB" id="A0A8I0EVM3"/>
<dbReference type="EMBL" id="JACTVM010000002">
    <property type="protein sequence ID" value="MBC9226443.1"/>
    <property type="molecule type" value="Genomic_DNA"/>
</dbReference>
<dbReference type="Pfam" id="PF10103">
    <property type="entry name" value="Zincin_2"/>
    <property type="match status" value="1"/>
</dbReference>
<feature type="region of interest" description="Disordered" evidence="1">
    <location>
        <begin position="1"/>
        <end position="20"/>
    </location>
</feature>
<organism evidence="2 3">
    <name type="scientific">Aeromicrobium senzhongii</name>
    <dbReference type="NCBI Taxonomy" id="2663859"/>
    <lineage>
        <taxon>Bacteria</taxon>
        <taxon>Bacillati</taxon>
        <taxon>Actinomycetota</taxon>
        <taxon>Actinomycetes</taxon>
        <taxon>Propionibacteriales</taxon>
        <taxon>Nocardioidaceae</taxon>
        <taxon>Aeromicrobium</taxon>
    </lineage>
</organism>
<keyword evidence="2" id="KW-0482">Metalloprotease</keyword>
<keyword evidence="2" id="KW-0378">Hydrolase</keyword>
<dbReference type="Gene3D" id="1.20.150.30">
    <property type="entry name" value="Zincin-like metallopeptidase, N-terminal domain"/>
    <property type="match status" value="1"/>
</dbReference>
<proteinExistence type="predicted"/>
<dbReference type="NCBIfam" id="TIGR03624">
    <property type="entry name" value="putative hydrolase"/>
    <property type="match status" value="1"/>
</dbReference>
<comment type="caution">
    <text evidence="2">The sequence shown here is derived from an EMBL/GenBank/DDBJ whole genome shotgun (WGS) entry which is preliminary data.</text>
</comment>
<dbReference type="PANTHER" id="PTHR39420:SF2">
    <property type="entry name" value="HYDROLASE"/>
    <property type="match status" value="1"/>
</dbReference>
<dbReference type="Proteomes" id="UP000620591">
    <property type="component" value="Unassembled WGS sequence"/>
</dbReference>
<dbReference type="GO" id="GO:0006508">
    <property type="term" value="P:proteolysis"/>
    <property type="evidence" value="ECO:0007669"/>
    <property type="project" value="UniProtKB-KW"/>
</dbReference>
<sequence length="438" mass="47000">MAEEPREDPQNPFKGTPLEGLFGQMGGGQFDLGQMMSQMQRMFEPHEGTVNYRLAADVARHAVAAAGEDPSPHTGQTGAVADAQRLAEMWLDRVTDLPAGATSAAAWSRAEWVEHTMDTWRVMVEPVAQHVVASMEDAIPPEAKAMAGPLVGMLNQAGGAMFGQQVGSAIGALATEVLSSTEVGLPLGPEHTAALLPHNITALAEGLEATQADVLLYVMLRESAHHRLYARATWLRAAVLGAIEDFARGIRIDVAAIEEQMRSVDPSNPQAMQEALSGGLFDPRPTPEQERAKERLELLLALVEGWVDEVVAQATADVMPAAGALAEAFRRRRASGGPAEETFATLVGLELRPRRLRDAANLWSALRDRRGAEARDTVWSHPDLLPTSADLDDPLGFCDKQTGALSDADFDAALQQLLSSDEPRDGESGDEPGTDDAR</sequence>
<dbReference type="SUPFAM" id="SSF55486">
    <property type="entry name" value="Metalloproteases ('zincins'), catalytic domain"/>
    <property type="match status" value="1"/>
</dbReference>
<evidence type="ECO:0000256" key="1">
    <source>
        <dbReference type="SAM" id="MobiDB-lite"/>
    </source>
</evidence>
<protein>
    <submittedName>
        <fullName evidence="2">Zinc-dependent metalloprotease</fullName>
    </submittedName>
</protein>
<dbReference type="RefSeq" id="WP_187769297.1">
    <property type="nucleotide sequence ID" value="NZ_JACTVM010000002.1"/>
</dbReference>
<evidence type="ECO:0000313" key="3">
    <source>
        <dbReference type="Proteomes" id="UP000620591"/>
    </source>
</evidence>
<feature type="region of interest" description="Disordered" evidence="1">
    <location>
        <begin position="416"/>
        <end position="438"/>
    </location>
</feature>
<feature type="compositionally biased region" description="Acidic residues" evidence="1">
    <location>
        <begin position="428"/>
        <end position="438"/>
    </location>
</feature>
<reference evidence="2" key="1">
    <citation type="submission" date="2020-09" db="EMBL/GenBank/DDBJ databases">
        <title>Novel species in genus Aeromicrobium.</title>
        <authorList>
            <person name="Zhang G."/>
        </authorList>
    </citation>
    <scope>NUCLEOTIDE SEQUENCE</scope>
    <source>
        <strain evidence="2">Zg-636</strain>
    </source>
</reference>
<dbReference type="PANTHER" id="PTHR39420">
    <property type="match status" value="1"/>
</dbReference>
<dbReference type="GO" id="GO:0008237">
    <property type="term" value="F:metallopeptidase activity"/>
    <property type="evidence" value="ECO:0007669"/>
    <property type="project" value="UniProtKB-KW"/>
</dbReference>